<keyword evidence="2" id="KW-0963">Cytoplasm</keyword>
<dbReference type="Pfam" id="PF00982">
    <property type="entry name" value="Glyco_transf_20"/>
    <property type="match status" value="1"/>
</dbReference>
<protein>
    <submittedName>
        <fullName evidence="5">Uncharacterized protein</fullName>
    </submittedName>
</protein>
<sequence length="732" mass="80922">MSLLVVSLYLPHTIHFNLDDPSLVERVISMPILSRSPSTVSQPYDAPMQAPTGSTSQLLTNSSVQSSAVPTPIPNFIRSLASRVTSTQNTPPASPPPTADVEDFFFKLSTPPSAASHSAPNLDSVSGIPGSNSAMSVEFERNFRSIYARSLRKAAAAAAAAGKNSQAATISSNLSNGLSNLTVSNIPEHTISEGSSAIASPTSSSFSNGLLTPAIVTHPKSRASSPPPAKHLVTPRSKSIPNGPSLRVAPKKVQPSKSSPLDAASVFKSAPWSVVKYHKGNGGLRNAIARAEAEGAIANKLWIGTLGMPTDALEEDTKKVIGRVLLAEYQDAPVFVSDSTLEGHYTHYCKDILWPTFHYQIPDHPKSKAYEDHSWVHYHALNTAFADVVVANYTPGDTIWVHDYHLLLVPGLVREKIPDAKIGFFLHIAFPSSEVYRCLPTRKLLLRGMLGANVVGFQSNEYARHFRQTVQVVLGIAPNRDDTIDYDGRRVAVVAMAIGIDPVSLRIASEDPDVKRWRQMLRERWPDKKMIVGRDKLDQFRGVRHKMLGYERFLKNYPEYKEKAIFIQVCLTNIASQDLESEVSDIVARINASTHVVSEPPVVFLHQDISFEQYLALLHEADVFVVTSLREGMNLTCHEYIFCQLETSKGPLILSEFTGSAAVLGDKCLLVNPWDRVEVAEAFHKAVSMPEEEREERYKKLYSEVTTNTCAHWVRLFLNKLDKTWEEQHQKN</sequence>
<evidence type="ECO:0000256" key="3">
    <source>
        <dbReference type="ARBA" id="ARBA00022553"/>
    </source>
</evidence>
<dbReference type="GO" id="GO:0004805">
    <property type="term" value="F:trehalose-phosphatase activity"/>
    <property type="evidence" value="ECO:0007669"/>
    <property type="project" value="TreeGrafter"/>
</dbReference>
<organism evidence="5 6">
    <name type="scientific">Lipomyces starkeyi NRRL Y-11557</name>
    <dbReference type="NCBI Taxonomy" id="675824"/>
    <lineage>
        <taxon>Eukaryota</taxon>
        <taxon>Fungi</taxon>
        <taxon>Dikarya</taxon>
        <taxon>Ascomycota</taxon>
        <taxon>Saccharomycotina</taxon>
        <taxon>Lipomycetes</taxon>
        <taxon>Lipomycetales</taxon>
        <taxon>Lipomycetaceae</taxon>
        <taxon>Lipomyces</taxon>
    </lineage>
</organism>
<dbReference type="STRING" id="675824.A0A1E3Q571"/>
<evidence type="ECO:0000256" key="2">
    <source>
        <dbReference type="ARBA" id="ARBA00022490"/>
    </source>
</evidence>
<dbReference type="GO" id="GO:0005946">
    <property type="term" value="C:alpha,alpha-trehalose-phosphate synthase complex (UDP-forming)"/>
    <property type="evidence" value="ECO:0007669"/>
    <property type="project" value="TreeGrafter"/>
</dbReference>
<keyword evidence="3" id="KW-0597">Phosphoprotein</keyword>
<keyword evidence="6" id="KW-1185">Reference proteome</keyword>
<feature type="region of interest" description="Disordered" evidence="4">
    <location>
        <begin position="218"/>
        <end position="260"/>
    </location>
</feature>
<dbReference type="GO" id="GO:0030234">
    <property type="term" value="F:enzyme regulator activity"/>
    <property type="evidence" value="ECO:0007669"/>
    <property type="project" value="UniProtKB-ARBA"/>
</dbReference>
<dbReference type="GO" id="GO:0003825">
    <property type="term" value="F:alpha,alpha-trehalose-phosphate synthase (UDP-forming) activity"/>
    <property type="evidence" value="ECO:0007669"/>
    <property type="project" value="TreeGrafter"/>
</dbReference>
<comment type="subcellular location">
    <subcellularLocation>
        <location evidence="1">Cytoplasm</location>
    </subcellularLocation>
</comment>
<dbReference type="PANTHER" id="PTHR10788:SF15">
    <property type="entry name" value="TREHALOSE SYNTHASE COMPLEX REGULATORY SUBUNIT TPS3-RELATED"/>
    <property type="match status" value="1"/>
</dbReference>
<evidence type="ECO:0000256" key="1">
    <source>
        <dbReference type="ARBA" id="ARBA00004496"/>
    </source>
</evidence>
<name>A0A1E3Q571_LIPST</name>
<dbReference type="FunFam" id="3.40.50.2000:FF:000099">
    <property type="entry name" value="Alpha,alpha-trehalose phosphate synthase subunit, putative"/>
    <property type="match status" value="1"/>
</dbReference>
<feature type="region of interest" description="Disordered" evidence="4">
    <location>
        <begin position="36"/>
        <end position="58"/>
    </location>
</feature>
<dbReference type="SUPFAM" id="SSF53756">
    <property type="entry name" value="UDP-Glycosyltransferase/glycogen phosphorylase"/>
    <property type="match status" value="1"/>
</dbReference>
<dbReference type="GO" id="GO:0005829">
    <property type="term" value="C:cytosol"/>
    <property type="evidence" value="ECO:0007669"/>
    <property type="project" value="TreeGrafter"/>
</dbReference>
<evidence type="ECO:0000313" key="5">
    <source>
        <dbReference type="EMBL" id="ODQ72634.1"/>
    </source>
</evidence>
<dbReference type="Gene3D" id="3.40.50.2000">
    <property type="entry name" value="Glycogen Phosphorylase B"/>
    <property type="match status" value="2"/>
</dbReference>
<dbReference type="InterPro" id="IPR001830">
    <property type="entry name" value="Glyco_trans_20"/>
</dbReference>
<evidence type="ECO:0000313" key="6">
    <source>
        <dbReference type="Proteomes" id="UP000094385"/>
    </source>
</evidence>
<proteinExistence type="predicted"/>
<gene>
    <name evidence="5" type="ORF">LIPSTDRAFT_4018</name>
</gene>
<reference evidence="5 6" key="1">
    <citation type="journal article" date="2016" name="Proc. Natl. Acad. Sci. U.S.A.">
        <title>Comparative genomics of biotechnologically important yeasts.</title>
        <authorList>
            <person name="Riley R."/>
            <person name="Haridas S."/>
            <person name="Wolfe K.H."/>
            <person name="Lopes M.R."/>
            <person name="Hittinger C.T."/>
            <person name="Goeker M."/>
            <person name="Salamov A.A."/>
            <person name="Wisecaver J.H."/>
            <person name="Long T.M."/>
            <person name="Calvey C.H."/>
            <person name="Aerts A.L."/>
            <person name="Barry K.W."/>
            <person name="Choi C."/>
            <person name="Clum A."/>
            <person name="Coughlan A.Y."/>
            <person name="Deshpande S."/>
            <person name="Douglass A.P."/>
            <person name="Hanson S.J."/>
            <person name="Klenk H.-P."/>
            <person name="LaButti K.M."/>
            <person name="Lapidus A."/>
            <person name="Lindquist E.A."/>
            <person name="Lipzen A.M."/>
            <person name="Meier-Kolthoff J.P."/>
            <person name="Ohm R.A."/>
            <person name="Otillar R.P."/>
            <person name="Pangilinan J.L."/>
            <person name="Peng Y."/>
            <person name="Rokas A."/>
            <person name="Rosa C.A."/>
            <person name="Scheuner C."/>
            <person name="Sibirny A.A."/>
            <person name="Slot J.C."/>
            <person name="Stielow J.B."/>
            <person name="Sun H."/>
            <person name="Kurtzman C.P."/>
            <person name="Blackwell M."/>
            <person name="Grigoriev I.V."/>
            <person name="Jeffries T.W."/>
        </authorList>
    </citation>
    <scope>NUCLEOTIDE SEQUENCE [LARGE SCALE GENOMIC DNA]</scope>
    <source>
        <strain evidence="5 6">NRRL Y-11557</strain>
    </source>
</reference>
<dbReference type="Proteomes" id="UP000094385">
    <property type="component" value="Unassembled WGS sequence"/>
</dbReference>
<dbReference type="GO" id="GO:0005992">
    <property type="term" value="P:trehalose biosynthetic process"/>
    <property type="evidence" value="ECO:0007669"/>
    <property type="project" value="InterPro"/>
</dbReference>
<dbReference type="PANTHER" id="PTHR10788">
    <property type="entry name" value="TREHALOSE-6-PHOSPHATE SYNTHASE"/>
    <property type="match status" value="1"/>
</dbReference>
<dbReference type="FunFam" id="3.40.50.2000:FF:000036">
    <property type="entry name" value="Alpha,alpha-trehalose-phosphate synthase subunit Tps2"/>
    <property type="match status" value="1"/>
</dbReference>
<dbReference type="AlphaFoldDB" id="A0A1E3Q571"/>
<evidence type="ECO:0000256" key="4">
    <source>
        <dbReference type="SAM" id="MobiDB-lite"/>
    </source>
</evidence>
<dbReference type="EMBL" id="KV454295">
    <property type="protein sequence ID" value="ODQ72634.1"/>
    <property type="molecule type" value="Genomic_DNA"/>
</dbReference>
<dbReference type="CDD" id="cd03788">
    <property type="entry name" value="GT20_TPS"/>
    <property type="match status" value="1"/>
</dbReference>
<accession>A0A1E3Q571</accession>
<dbReference type="OrthoDB" id="755951at2759"/>